<feature type="region of interest" description="Disordered" evidence="2">
    <location>
        <begin position="1"/>
        <end position="32"/>
    </location>
</feature>
<feature type="compositionally biased region" description="Basic residues" evidence="2">
    <location>
        <begin position="20"/>
        <end position="32"/>
    </location>
</feature>
<protein>
    <recommendedName>
        <fullName evidence="6">Septum formation initiator</fullName>
    </recommendedName>
</protein>
<evidence type="ECO:0000313" key="4">
    <source>
        <dbReference type="EMBL" id="HIT58203.1"/>
    </source>
</evidence>
<organism evidence="4 5">
    <name type="scientific">Candidatus Faeciplasma pullistercoris</name>
    <dbReference type="NCBI Taxonomy" id="2840800"/>
    <lineage>
        <taxon>Bacteria</taxon>
        <taxon>Bacillati</taxon>
        <taxon>Bacillota</taxon>
        <taxon>Clostridia</taxon>
        <taxon>Eubacteriales</taxon>
        <taxon>Oscillospiraceae</taxon>
        <taxon>Oscillospiraceae incertae sedis</taxon>
        <taxon>Candidatus Faeciplasma</taxon>
    </lineage>
</organism>
<feature type="transmembrane region" description="Helical" evidence="3">
    <location>
        <begin position="36"/>
        <end position="57"/>
    </location>
</feature>
<keyword evidence="1" id="KW-0175">Coiled coil</keyword>
<evidence type="ECO:0000256" key="1">
    <source>
        <dbReference type="SAM" id="Coils"/>
    </source>
</evidence>
<dbReference type="EMBL" id="DVLL01000003">
    <property type="protein sequence ID" value="HIT58203.1"/>
    <property type="molecule type" value="Genomic_DNA"/>
</dbReference>
<dbReference type="AlphaFoldDB" id="A0A9D1GT09"/>
<proteinExistence type="predicted"/>
<feature type="coiled-coil region" evidence="1">
    <location>
        <begin position="56"/>
        <end position="90"/>
    </location>
</feature>
<reference evidence="4" key="2">
    <citation type="journal article" date="2021" name="PeerJ">
        <title>Extensive microbial diversity within the chicken gut microbiome revealed by metagenomics and culture.</title>
        <authorList>
            <person name="Gilroy R."/>
            <person name="Ravi A."/>
            <person name="Getino M."/>
            <person name="Pursley I."/>
            <person name="Horton D.L."/>
            <person name="Alikhan N.F."/>
            <person name="Baker D."/>
            <person name="Gharbi K."/>
            <person name="Hall N."/>
            <person name="Watson M."/>
            <person name="Adriaenssens E.M."/>
            <person name="Foster-Nyarko E."/>
            <person name="Jarju S."/>
            <person name="Secka A."/>
            <person name="Antonio M."/>
            <person name="Oren A."/>
            <person name="Chaudhuri R.R."/>
            <person name="La Ragione R."/>
            <person name="Hildebrand F."/>
            <person name="Pallen M.J."/>
        </authorList>
    </citation>
    <scope>NUCLEOTIDE SEQUENCE</scope>
    <source>
        <strain evidence="4">CHK33-4379</strain>
    </source>
</reference>
<sequence>MQDNERDNAQNSQNAAAAKPNKHKKLKRRTKRRSHIVDLIKLAAFSVLLVYSVGTIISTQADIAEQKAAVEKLQDEIAETKRESDEYQRLLGSDILNGEAEYGENEEDYMLSAAIERGYAYPREIRFYPKNHVE</sequence>
<evidence type="ECO:0000313" key="5">
    <source>
        <dbReference type="Proteomes" id="UP000824136"/>
    </source>
</evidence>
<keyword evidence="3" id="KW-1133">Transmembrane helix</keyword>
<evidence type="ECO:0008006" key="6">
    <source>
        <dbReference type="Google" id="ProtNLM"/>
    </source>
</evidence>
<keyword evidence="3" id="KW-0472">Membrane</keyword>
<evidence type="ECO:0000256" key="3">
    <source>
        <dbReference type="SAM" id="Phobius"/>
    </source>
</evidence>
<dbReference type="Proteomes" id="UP000824136">
    <property type="component" value="Unassembled WGS sequence"/>
</dbReference>
<gene>
    <name evidence="4" type="ORF">IAC39_00530</name>
</gene>
<keyword evidence="3" id="KW-0812">Transmembrane</keyword>
<evidence type="ECO:0000256" key="2">
    <source>
        <dbReference type="SAM" id="MobiDB-lite"/>
    </source>
</evidence>
<name>A0A9D1GT09_9FIRM</name>
<comment type="caution">
    <text evidence="4">The sequence shown here is derived from an EMBL/GenBank/DDBJ whole genome shotgun (WGS) entry which is preliminary data.</text>
</comment>
<feature type="compositionally biased region" description="Low complexity" evidence="2">
    <location>
        <begin position="9"/>
        <end position="19"/>
    </location>
</feature>
<accession>A0A9D1GT09</accession>
<reference evidence="4" key="1">
    <citation type="submission" date="2020-10" db="EMBL/GenBank/DDBJ databases">
        <authorList>
            <person name="Gilroy R."/>
        </authorList>
    </citation>
    <scope>NUCLEOTIDE SEQUENCE</scope>
    <source>
        <strain evidence="4">CHK33-4379</strain>
    </source>
</reference>